<dbReference type="EMBL" id="JAPDOD010000021">
    <property type="protein sequence ID" value="MDA0162844.1"/>
    <property type="molecule type" value="Genomic_DNA"/>
</dbReference>
<protein>
    <submittedName>
        <fullName evidence="1">Uncharacterized protein</fullName>
    </submittedName>
</protein>
<keyword evidence="2" id="KW-1185">Reference proteome</keyword>
<dbReference type="Proteomes" id="UP001149140">
    <property type="component" value="Unassembled WGS sequence"/>
</dbReference>
<dbReference type="Gene3D" id="3.30.750.24">
    <property type="entry name" value="STAS domain"/>
    <property type="match status" value="1"/>
</dbReference>
<reference evidence="1" key="1">
    <citation type="submission" date="2022-10" db="EMBL/GenBank/DDBJ databases">
        <title>The WGS of Solirubrobacter ginsenosidimutans DSM 21036.</title>
        <authorList>
            <person name="Jiang Z."/>
        </authorList>
    </citation>
    <scope>NUCLEOTIDE SEQUENCE</scope>
    <source>
        <strain evidence="1">DSM 21036</strain>
    </source>
</reference>
<name>A0A9X3MUC3_9ACTN</name>
<organism evidence="1 2">
    <name type="scientific">Solirubrobacter ginsenosidimutans</name>
    <dbReference type="NCBI Taxonomy" id="490573"/>
    <lineage>
        <taxon>Bacteria</taxon>
        <taxon>Bacillati</taxon>
        <taxon>Actinomycetota</taxon>
        <taxon>Thermoleophilia</taxon>
        <taxon>Solirubrobacterales</taxon>
        <taxon>Solirubrobacteraceae</taxon>
        <taxon>Solirubrobacter</taxon>
    </lineage>
</organism>
<evidence type="ECO:0000313" key="1">
    <source>
        <dbReference type="EMBL" id="MDA0162844.1"/>
    </source>
</evidence>
<dbReference type="AlphaFoldDB" id="A0A9X3MUC3"/>
<evidence type="ECO:0000313" key="2">
    <source>
        <dbReference type="Proteomes" id="UP001149140"/>
    </source>
</evidence>
<sequence length="80" mass="8813">MNTISSGWNGLEIRRCPALRRTHLVIYGSVDEQRVAETQAAVAAAFAEGHKVTFDLHHLTLVERASIEALLDLAEESTQP</sequence>
<comment type="caution">
    <text evidence="1">The sequence shown here is derived from an EMBL/GenBank/DDBJ whole genome shotgun (WGS) entry which is preliminary data.</text>
</comment>
<gene>
    <name evidence="1" type="ORF">OM076_21400</name>
</gene>
<dbReference type="RefSeq" id="WP_270042084.1">
    <property type="nucleotide sequence ID" value="NZ_JAPDOD010000021.1"/>
</dbReference>
<proteinExistence type="predicted"/>
<dbReference type="InterPro" id="IPR036513">
    <property type="entry name" value="STAS_dom_sf"/>
</dbReference>
<accession>A0A9X3MUC3</accession>